<feature type="domain" description="Protein kinase" evidence="6">
    <location>
        <begin position="1"/>
        <end position="216"/>
    </location>
</feature>
<evidence type="ECO:0000313" key="7">
    <source>
        <dbReference type="Proteomes" id="UP000695007"/>
    </source>
</evidence>
<dbReference type="Pfam" id="PF00069">
    <property type="entry name" value="Pkinase"/>
    <property type="match status" value="1"/>
</dbReference>
<accession>A0AAJ6VJT2</accession>
<dbReference type="GO" id="GO:0005524">
    <property type="term" value="F:ATP binding"/>
    <property type="evidence" value="ECO:0007669"/>
    <property type="project" value="UniProtKB-KW"/>
</dbReference>
<dbReference type="GeneID" id="105359108"/>
<dbReference type="FunFam" id="1.10.510.10:FF:000465">
    <property type="entry name" value="Non-specific serine/threonine protein kinase"/>
    <property type="match status" value="1"/>
</dbReference>
<evidence type="ECO:0000259" key="6">
    <source>
        <dbReference type="PROSITE" id="PS50011"/>
    </source>
</evidence>
<reference evidence="8" key="1">
    <citation type="submission" date="2025-08" db="UniProtKB">
        <authorList>
            <consortium name="RefSeq"/>
        </authorList>
    </citation>
    <scope>IDENTIFICATION</scope>
</reference>
<evidence type="ECO:0000256" key="1">
    <source>
        <dbReference type="ARBA" id="ARBA00022527"/>
    </source>
</evidence>
<name>A0AAJ6VJT2_9HYME</name>
<dbReference type="PROSITE" id="PS50011">
    <property type="entry name" value="PROTEIN_KINASE_DOM"/>
    <property type="match status" value="1"/>
</dbReference>
<keyword evidence="2" id="KW-0808">Transferase</keyword>
<dbReference type="InterPro" id="IPR045270">
    <property type="entry name" value="STKc_AGC"/>
</dbReference>
<dbReference type="Gene3D" id="1.10.510.10">
    <property type="entry name" value="Transferase(Phosphotransferase) domain 1"/>
    <property type="match status" value="1"/>
</dbReference>
<dbReference type="RefSeq" id="XP_011493890.1">
    <property type="nucleotide sequence ID" value="XM_011495588.1"/>
</dbReference>
<dbReference type="GO" id="GO:0004674">
    <property type="term" value="F:protein serine/threonine kinase activity"/>
    <property type="evidence" value="ECO:0007669"/>
    <property type="project" value="UniProtKB-KW"/>
</dbReference>
<evidence type="ECO:0000256" key="4">
    <source>
        <dbReference type="ARBA" id="ARBA00022777"/>
    </source>
</evidence>
<evidence type="ECO:0000256" key="5">
    <source>
        <dbReference type="ARBA" id="ARBA00022840"/>
    </source>
</evidence>
<keyword evidence="5" id="KW-0067">ATP-binding</keyword>
<dbReference type="SUPFAM" id="SSF56112">
    <property type="entry name" value="Protein kinase-like (PK-like)"/>
    <property type="match status" value="1"/>
</dbReference>
<dbReference type="AlphaFoldDB" id="A0AAJ6VJT2"/>
<keyword evidence="7" id="KW-1185">Reference proteome</keyword>
<protein>
    <submittedName>
        <fullName evidence="8">Ribosomal protein S6 kinase beta-1-like</fullName>
    </submittedName>
</protein>
<evidence type="ECO:0000256" key="3">
    <source>
        <dbReference type="ARBA" id="ARBA00022741"/>
    </source>
</evidence>
<proteinExistence type="predicted"/>
<keyword evidence="1" id="KW-0723">Serine/threonine-protein kinase</keyword>
<dbReference type="InterPro" id="IPR008271">
    <property type="entry name" value="Ser/Thr_kinase_AS"/>
</dbReference>
<dbReference type="InterPro" id="IPR011009">
    <property type="entry name" value="Kinase-like_dom_sf"/>
</dbReference>
<dbReference type="Proteomes" id="UP000695007">
    <property type="component" value="Unplaced"/>
</dbReference>
<sequence length="254" mass="29799">MVKHPFIVKLFYAFETEDCFYLGLEYMGGGDLFNYLEKIHVLPEDRACLYTAEVILAVKYLHENNIVYRDLKPNNILLDAQGHVKLSDFGLCKRLHPDKNRAYTFCGTLDYMSPEMVQKRVYNEAVDWWSVGVLLYDMLTGCTPFTILNDRNMTIQNIKFGKFSFKKTKVIVTPVAKDLICKLLKLAIPLYYQIQPKERLGSGPSGTKELMSHPFFKNINWENLLFRKLEPLINRIDENVKFEEIFENIFEHRF</sequence>
<keyword evidence="4" id="KW-0418">Kinase</keyword>
<dbReference type="PROSITE" id="PS00108">
    <property type="entry name" value="PROTEIN_KINASE_ST"/>
    <property type="match status" value="1"/>
</dbReference>
<dbReference type="CDD" id="cd05123">
    <property type="entry name" value="STKc_AGC"/>
    <property type="match status" value="1"/>
</dbReference>
<gene>
    <name evidence="8" type="primary">LOC105359108</name>
</gene>
<organism evidence="7 8">
    <name type="scientific">Ceratosolen solmsi marchali</name>
    <dbReference type="NCBI Taxonomy" id="326594"/>
    <lineage>
        <taxon>Eukaryota</taxon>
        <taxon>Metazoa</taxon>
        <taxon>Ecdysozoa</taxon>
        <taxon>Arthropoda</taxon>
        <taxon>Hexapoda</taxon>
        <taxon>Insecta</taxon>
        <taxon>Pterygota</taxon>
        <taxon>Neoptera</taxon>
        <taxon>Endopterygota</taxon>
        <taxon>Hymenoptera</taxon>
        <taxon>Apocrita</taxon>
        <taxon>Proctotrupomorpha</taxon>
        <taxon>Chalcidoidea</taxon>
        <taxon>Agaonidae</taxon>
        <taxon>Agaoninae</taxon>
        <taxon>Ceratosolen</taxon>
    </lineage>
</organism>
<dbReference type="KEGG" id="csol:105359108"/>
<dbReference type="SMART" id="SM00220">
    <property type="entry name" value="S_TKc"/>
    <property type="match status" value="1"/>
</dbReference>
<evidence type="ECO:0000313" key="8">
    <source>
        <dbReference type="RefSeq" id="XP_011493890.1"/>
    </source>
</evidence>
<keyword evidence="3" id="KW-0547">Nucleotide-binding</keyword>
<dbReference type="PANTHER" id="PTHR24351">
    <property type="entry name" value="RIBOSOMAL PROTEIN S6 KINASE"/>
    <property type="match status" value="1"/>
</dbReference>
<evidence type="ECO:0000256" key="2">
    <source>
        <dbReference type="ARBA" id="ARBA00022679"/>
    </source>
</evidence>
<dbReference type="Gene3D" id="3.30.200.20">
    <property type="entry name" value="Phosphorylase Kinase, domain 1"/>
    <property type="match status" value="1"/>
</dbReference>
<dbReference type="InterPro" id="IPR000719">
    <property type="entry name" value="Prot_kinase_dom"/>
</dbReference>